<dbReference type="EMBL" id="GL698523">
    <property type="protein sequence ID" value="EFY87665.1"/>
    <property type="molecule type" value="Genomic_DNA"/>
</dbReference>
<dbReference type="SMART" id="SM00066">
    <property type="entry name" value="GAL4"/>
    <property type="match status" value="1"/>
</dbReference>
<protein>
    <submittedName>
        <fullName evidence="4">C6 transcription factor, putative</fullName>
    </submittedName>
</protein>
<dbReference type="GO" id="GO:0008270">
    <property type="term" value="F:zinc ion binding"/>
    <property type="evidence" value="ECO:0007669"/>
    <property type="project" value="InterPro"/>
</dbReference>
<dbReference type="InParanoid" id="E9E8R1"/>
<keyword evidence="5" id="KW-1185">Reference proteome</keyword>
<sequence length="652" mass="71532">MTSSGQQQPEAKTATAKAGASRASIACLACRTRHIRCDATKPVCKRCEEDGKECNYTKSRRGGLDRAALAARRKRLAKQSSTGPQHDPGRVVADLQQPLPLGSGSSMPVFSECFPEAIGPFFDASFQGSGRANLVDASKLSDLETDPFIDLYYKCFHTFHPLVLPRHRLQVYSRDTAKSERIKPVISGIRYIGSLYARSDQSGRLAAKAASDIADAKAASSPCPFLCQAQLLYSIVLFWSSDRPQSQVYLDDAIDAATLLGMPRQEFADAHSDGDAVLAESWRRTWWQLYIVDSHYAAIRRDTEFRTRDIPATVDLPCEEQEYKSGAIPTPDSLADFDSREFASDNHVYSSFAYLIGAARGVAQILAATPPDKRTSPPIDLVEAVDAVVDGWLLLLPECKRPLMSKTGEMDELLFYAHMSIHAYVSHGPILPSAPNLHVDLANTSPSRQSYMVGLHRPYSNLLFDPLEKISTCFVSPPESHSVSDTTAIHTMRCLASIEAQVRIMTLPKRPFCHSPFTLCMVTTGTIPFLSACKFLFTGAKLSIAREQIRLTIGCLKSLGDVWPQGARTVKEIQAIAREVLSLGASGAPRSAILPNNASFGVSSSQRGPLSQSGSRNSSIDDLLFPDTVDSLSSCWDMQNQQIDMNLWFSSY</sequence>
<feature type="domain" description="Zn(2)-C6 fungal-type" evidence="3">
    <location>
        <begin position="26"/>
        <end position="56"/>
    </location>
</feature>
<name>E9E8R1_METAQ</name>
<dbReference type="PANTHER" id="PTHR47431">
    <property type="entry name" value="ZN(II)2CYS6 TRANSCRIPTION FACTOR (EUROFUNG)-RELATED"/>
    <property type="match status" value="1"/>
</dbReference>
<dbReference type="PROSITE" id="PS50048">
    <property type="entry name" value="ZN2_CY6_FUNGAL_2"/>
    <property type="match status" value="1"/>
</dbReference>
<proteinExistence type="predicted"/>
<evidence type="ECO:0000256" key="1">
    <source>
        <dbReference type="ARBA" id="ARBA00022723"/>
    </source>
</evidence>
<reference evidence="4 5" key="1">
    <citation type="journal article" date="2011" name="PLoS Genet.">
        <title>Genome sequencing and comparative transcriptomics of the model entomopathogenic fungi Metarhizium anisopliae and M. acridum.</title>
        <authorList>
            <person name="Gao Q."/>
            <person name="Jin K."/>
            <person name="Ying S.H."/>
            <person name="Zhang Y."/>
            <person name="Xiao G."/>
            <person name="Shang Y."/>
            <person name="Duan Z."/>
            <person name="Hu X."/>
            <person name="Xie X.Q."/>
            <person name="Zhou G."/>
            <person name="Peng G."/>
            <person name="Luo Z."/>
            <person name="Huang W."/>
            <person name="Wang B."/>
            <person name="Fang W."/>
            <person name="Wang S."/>
            <person name="Zhong Y."/>
            <person name="Ma L.J."/>
            <person name="St Leger R.J."/>
            <person name="Zhao G.P."/>
            <person name="Pei Y."/>
            <person name="Feng M.G."/>
            <person name="Xia Y."/>
            <person name="Wang C."/>
        </authorList>
    </citation>
    <scope>NUCLEOTIDE SEQUENCE [LARGE SCALE GENOMIC DNA]</scope>
    <source>
        <strain evidence="4 5">CQMa 102</strain>
    </source>
</reference>
<accession>E9E8R1</accession>
<dbReference type="GO" id="GO:0000981">
    <property type="term" value="F:DNA-binding transcription factor activity, RNA polymerase II-specific"/>
    <property type="evidence" value="ECO:0007669"/>
    <property type="project" value="InterPro"/>
</dbReference>
<dbReference type="HOGENOM" id="CLU_015502_2_0_1"/>
<dbReference type="CDD" id="cd12148">
    <property type="entry name" value="fungal_TF_MHR"/>
    <property type="match status" value="1"/>
</dbReference>
<evidence type="ECO:0000259" key="3">
    <source>
        <dbReference type="PROSITE" id="PS50048"/>
    </source>
</evidence>
<dbReference type="CDD" id="cd00067">
    <property type="entry name" value="GAL4"/>
    <property type="match status" value="1"/>
</dbReference>
<dbReference type="AlphaFoldDB" id="E9E8R1"/>
<evidence type="ECO:0000313" key="4">
    <source>
        <dbReference type="EMBL" id="EFY87665.1"/>
    </source>
</evidence>
<dbReference type="Pfam" id="PF00172">
    <property type="entry name" value="Zn_clus"/>
    <property type="match status" value="1"/>
</dbReference>
<dbReference type="PROSITE" id="PS00463">
    <property type="entry name" value="ZN2_CY6_FUNGAL_1"/>
    <property type="match status" value="1"/>
</dbReference>
<dbReference type="GO" id="GO:0003677">
    <property type="term" value="F:DNA binding"/>
    <property type="evidence" value="ECO:0007669"/>
    <property type="project" value="InterPro"/>
</dbReference>
<evidence type="ECO:0000313" key="5">
    <source>
        <dbReference type="Proteomes" id="UP000002499"/>
    </source>
</evidence>
<dbReference type="SUPFAM" id="SSF57701">
    <property type="entry name" value="Zn2/Cys6 DNA-binding domain"/>
    <property type="match status" value="1"/>
</dbReference>
<organism evidence="5">
    <name type="scientific">Metarhizium acridum (strain CQMa 102)</name>
    <dbReference type="NCBI Taxonomy" id="655827"/>
    <lineage>
        <taxon>Eukaryota</taxon>
        <taxon>Fungi</taxon>
        <taxon>Dikarya</taxon>
        <taxon>Ascomycota</taxon>
        <taxon>Pezizomycotina</taxon>
        <taxon>Sordariomycetes</taxon>
        <taxon>Hypocreomycetidae</taxon>
        <taxon>Hypocreales</taxon>
        <taxon>Clavicipitaceae</taxon>
        <taxon>Metarhizium</taxon>
    </lineage>
</organism>
<dbReference type="Gene3D" id="4.10.240.10">
    <property type="entry name" value="Zn(2)-C6 fungal-type DNA-binding domain"/>
    <property type="match status" value="1"/>
</dbReference>
<dbReference type="eggNOG" id="ENOG502RF8N">
    <property type="taxonomic scope" value="Eukaryota"/>
</dbReference>
<keyword evidence="2" id="KW-0539">Nucleus</keyword>
<dbReference type="InterPro" id="IPR007219">
    <property type="entry name" value="XnlR_reg_dom"/>
</dbReference>
<dbReference type="InterPro" id="IPR001138">
    <property type="entry name" value="Zn2Cys6_DnaBD"/>
</dbReference>
<dbReference type="Pfam" id="PF04082">
    <property type="entry name" value="Fungal_trans"/>
    <property type="match status" value="1"/>
</dbReference>
<keyword evidence="1" id="KW-0479">Metal-binding</keyword>
<dbReference type="PANTHER" id="PTHR47431:SF4">
    <property type="entry name" value="ZN(II)2CYS6 TRANSCRIPTION FACTOR (EUROFUNG)"/>
    <property type="match status" value="1"/>
</dbReference>
<dbReference type="OrthoDB" id="2399539at2759"/>
<evidence type="ECO:0000256" key="2">
    <source>
        <dbReference type="ARBA" id="ARBA00023242"/>
    </source>
</evidence>
<dbReference type="Proteomes" id="UP000002499">
    <property type="component" value="Unassembled WGS sequence"/>
</dbReference>
<dbReference type="OMA" id="CHKAMAN"/>
<gene>
    <name evidence="4" type="ORF">MAC_06259</name>
</gene>
<dbReference type="InterPro" id="IPR036864">
    <property type="entry name" value="Zn2-C6_fun-type_DNA-bd_sf"/>
</dbReference>
<dbReference type="GO" id="GO:0006351">
    <property type="term" value="P:DNA-templated transcription"/>
    <property type="evidence" value="ECO:0007669"/>
    <property type="project" value="InterPro"/>
</dbReference>